<dbReference type="Proteomes" id="UP000013785">
    <property type="component" value="Unassembled WGS sequence"/>
</dbReference>
<comment type="caution">
    <text evidence="2">The sequence shown here is derived from an EMBL/GenBank/DDBJ whole genome shotgun (WGS) entry which is preliminary data.</text>
</comment>
<reference evidence="2 3" key="1">
    <citation type="submission" date="2013-02" db="EMBL/GenBank/DDBJ databases">
        <title>The Genome Sequence of Enterococcus phoeniculicola BAA-412.</title>
        <authorList>
            <consortium name="The Broad Institute Genome Sequencing Platform"/>
            <consortium name="The Broad Institute Genome Sequencing Center for Infectious Disease"/>
            <person name="Earl A.M."/>
            <person name="Gilmore M.S."/>
            <person name="Lebreton F."/>
            <person name="Walker B."/>
            <person name="Young S.K."/>
            <person name="Zeng Q."/>
            <person name="Gargeya S."/>
            <person name="Fitzgerald M."/>
            <person name="Haas B."/>
            <person name="Abouelleil A."/>
            <person name="Alvarado L."/>
            <person name="Arachchi H.M."/>
            <person name="Berlin A.M."/>
            <person name="Chapman S.B."/>
            <person name="Dewar J."/>
            <person name="Goldberg J."/>
            <person name="Griggs A."/>
            <person name="Gujja S."/>
            <person name="Hansen M."/>
            <person name="Howarth C."/>
            <person name="Imamovic A."/>
            <person name="Larimer J."/>
            <person name="McCowan C."/>
            <person name="Murphy C."/>
            <person name="Neiman D."/>
            <person name="Pearson M."/>
            <person name="Priest M."/>
            <person name="Roberts A."/>
            <person name="Saif S."/>
            <person name="Shea T."/>
            <person name="Sisk P."/>
            <person name="Sykes S."/>
            <person name="Wortman J."/>
            <person name="Nusbaum C."/>
            <person name="Birren B."/>
        </authorList>
    </citation>
    <scope>NUCLEOTIDE SEQUENCE [LARGE SCALE GENOMIC DNA]</scope>
    <source>
        <strain evidence="2 3">ATCC BAA-412</strain>
    </source>
</reference>
<dbReference type="HOGENOM" id="CLU_123826_0_0_9"/>
<dbReference type="InterPro" id="IPR029441">
    <property type="entry name" value="Cass2"/>
</dbReference>
<dbReference type="OrthoDB" id="2190216at2"/>
<sequence>MSFLVKECPKTYVVGFSTLVSIPQDPNDFSEMSAHKLEQLANLRQIKEDLESQAIDRHFYAVNDATASPHYLVGVKSNRVIPDLNTFEFPEGTYAVFSKTVANRTEADTFIASSYSELYQSSELQVSGHYLLEVVDCFILESTDPFSIYIPVTMK</sequence>
<gene>
    <name evidence="2" type="ORF">UC3_01534</name>
</gene>
<name>R3WB74_9ENTE</name>
<organism evidence="2 3">
    <name type="scientific">Enterococcus phoeniculicola ATCC BAA-412</name>
    <dbReference type="NCBI Taxonomy" id="1158610"/>
    <lineage>
        <taxon>Bacteria</taxon>
        <taxon>Bacillati</taxon>
        <taxon>Bacillota</taxon>
        <taxon>Bacilli</taxon>
        <taxon>Lactobacillales</taxon>
        <taxon>Enterococcaceae</taxon>
        <taxon>Enterococcus</taxon>
    </lineage>
</organism>
<accession>R3WB74</accession>
<dbReference type="RefSeq" id="WP_010768197.1">
    <property type="nucleotide sequence ID" value="NZ_ASWE01000003.1"/>
</dbReference>
<dbReference type="EMBL" id="AJAT01000013">
    <property type="protein sequence ID" value="EOL44717.1"/>
    <property type="molecule type" value="Genomic_DNA"/>
</dbReference>
<feature type="domain" description="Integron-associated effector binding protein" evidence="1">
    <location>
        <begin position="6"/>
        <end position="152"/>
    </location>
</feature>
<protein>
    <recommendedName>
        <fullName evidence="1">Integron-associated effector binding protein domain-containing protein</fullName>
    </recommendedName>
</protein>
<dbReference type="Gene3D" id="3.20.80.10">
    <property type="entry name" value="Regulatory factor, effector binding domain"/>
    <property type="match status" value="1"/>
</dbReference>
<keyword evidence="3" id="KW-1185">Reference proteome</keyword>
<dbReference type="AlphaFoldDB" id="R3WB74"/>
<dbReference type="SUPFAM" id="SSF55136">
    <property type="entry name" value="Probable bacterial effector-binding domain"/>
    <property type="match status" value="1"/>
</dbReference>
<evidence type="ECO:0000313" key="2">
    <source>
        <dbReference type="EMBL" id="EOL44717.1"/>
    </source>
</evidence>
<evidence type="ECO:0000259" key="1">
    <source>
        <dbReference type="Pfam" id="PF14526"/>
    </source>
</evidence>
<evidence type="ECO:0000313" key="3">
    <source>
        <dbReference type="Proteomes" id="UP000013785"/>
    </source>
</evidence>
<proteinExistence type="predicted"/>
<dbReference type="Pfam" id="PF14526">
    <property type="entry name" value="Cass2"/>
    <property type="match status" value="1"/>
</dbReference>
<dbReference type="InterPro" id="IPR011256">
    <property type="entry name" value="Reg_factor_effector_dom_sf"/>
</dbReference>
<dbReference type="eggNOG" id="ENOG5030BNH">
    <property type="taxonomic scope" value="Bacteria"/>
</dbReference>
<dbReference type="PATRIC" id="fig|1158610.3.peg.1519"/>